<dbReference type="EMBL" id="AATT01000296">
    <property type="protein sequence ID" value="OAJ32754.1"/>
    <property type="molecule type" value="Genomic_DNA"/>
</dbReference>
<dbReference type="InterPro" id="IPR046349">
    <property type="entry name" value="C1-like_sf"/>
</dbReference>
<dbReference type="PROSITE" id="PS50081">
    <property type="entry name" value="ZF_DAG_PE_2"/>
    <property type="match status" value="1"/>
</dbReference>
<evidence type="ECO:0000313" key="23">
    <source>
        <dbReference type="Proteomes" id="UP000077115"/>
    </source>
</evidence>
<dbReference type="InterPro" id="IPR057529">
    <property type="entry name" value="MRCK/ROCK_PH"/>
</dbReference>
<dbReference type="InterPro" id="IPR011009">
    <property type="entry name" value="Kinase-like_dom_sf"/>
</dbReference>
<feature type="compositionally biased region" description="Polar residues" evidence="18">
    <location>
        <begin position="1531"/>
        <end position="1545"/>
    </location>
</feature>
<comment type="catalytic activity">
    <reaction evidence="14">
        <text>L-seryl-[protein] + ATP = O-phospho-L-seryl-[protein] + ADP + H(+)</text>
        <dbReference type="Rhea" id="RHEA:17989"/>
        <dbReference type="Rhea" id="RHEA-COMP:9863"/>
        <dbReference type="Rhea" id="RHEA-COMP:11604"/>
        <dbReference type="ChEBI" id="CHEBI:15378"/>
        <dbReference type="ChEBI" id="CHEBI:29999"/>
        <dbReference type="ChEBI" id="CHEBI:30616"/>
        <dbReference type="ChEBI" id="CHEBI:83421"/>
        <dbReference type="ChEBI" id="CHEBI:456216"/>
        <dbReference type="EC" id="2.7.11.13"/>
    </reaction>
</comment>
<dbReference type="CDD" id="cd20826">
    <property type="entry name" value="C1_TNS2-like"/>
    <property type="match status" value="1"/>
</dbReference>
<keyword evidence="9" id="KW-0862">Zinc</keyword>
<evidence type="ECO:0000256" key="13">
    <source>
        <dbReference type="ARBA" id="ARBA00047272"/>
    </source>
</evidence>
<dbReference type="FunFam" id="1.10.510.10:FF:000751">
    <property type="entry name" value="Non-specific serine/threonine protein kinase"/>
    <property type="match status" value="1"/>
</dbReference>
<name>A0A177VZA2_BATDL</name>
<dbReference type="PANTHER" id="PTHR22988">
    <property type="entry name" value="MYOTONIC DYSTROPHY S/T KINASE-RELATED"/>
    <property type="match status" value="1"/>
</dbReference>
<dbReference type="Gene3D" id="2.30.29.30">
    <property type="entry name" value="Pleckstrin-homology domain (PH domain)/Phosphotyrosine-binding domain (PTB)"/>
    <property type="match status" value="1"/>
</dbReference>
<proteinExistence type="inferred from homology"/>
<evidence type="ECO:0000256" key="10">
    <source>
        <dbReference type="ARBA" id="ARBA00022840"/>
    </source>
</evidence>
<comment type="catalytic activity">
    <reaction evidence="15">
        <text>L-threonyl-[protein] + ATP = O-phospho-L-threonyl-[protein] + ADP + H(+)</text>
        <dbReference type="Rhea" id="RHEA:46608"/>
        <dbReference type="Rhea" id="RHEA-COMP:11060"/>
        <dbReference type="Rhea" id="RHEA-COMP:11605"/>
        <dbReference type="ChEBI" id="CHEBI:15378"/>
        <dbReference type="ChEBI" id="CHEBI:30013"/>
        <dbReference type="ChEBI" id="CHEBI:30616"/>
        <dbReference type="ChEBI" id="CHEBI:61977"/>
        <dbReference type="ChEBI" id="CHEBI:456216"/>
        <dbReference type="EC" id="2.7.11.1"/>
    </reaction>
</comment>
<dbReference type="PROSITE" id="PS00479">
    <property type="entry name" value="ZF_DAG_PE_1"/>
    <property type="match status" value="1"/>
</dbReference>
<dbReference type="Pfam" id="PF00069">
    <property type="entry name" value="Pkinase"/>
    <property type="match status" value="1"/>
</dbReference>
<dbReference type="EC" id="2.7.11.1" evidence="1"/>
<protein>
    <recommendedName>
        <fullName evidence="1">non-specific serine/threonine protein kinase</fullName>
        <ecNumber evidence="1">2.7.11.1</ecNumber>
    </recommendedName>
</protein>
<dbReference type="Proteomes" id="UP000077115">
    <property type="component" value="Unassembled WGS sequence"/>
</dbReference>
<dbReference type="GO" id="GO:0031032">
    <property type="term" value="P:actomyosin structure organization"/>
    <property type="evidence" value="ECO:0007669"/>
    <property type="project" value="TreeGrafter"/>
</dbReference>
<dbReference type="SUPFAM" id="SSF46585">
    <property type="entry name" value="HR1 repeat"/>
    <property type="match status" value="1"/>
</dbReference>
<dbReference type="PROSITE" id="PS51285">
    <property type="entry name" value="AGC_KINASE_CTER"/>
    <property type="match status" value="1"/>
</dbReference>
<dbReference type="STRING" id="403673.A0A177VZA2"/>
<dbReference type="SUPFAM" id="SSF56112">
    <property type="entry name" value="Protein kinase-like (PK-like)"/>
    <property type="match status" value="1"/>
</dbReference>
<keyword evidence="3" id="KW-0597">Phosphoprotein</keyword>
<dbReference type="InterPro" id="IPR011072">
    <property type="entry name" value="HR1_rho-bd"/>
</dbReference>
<keyword evidence="7" id="KW-0863">Zinc-finger</keyword>
<feature type="domain" description="AGC-kinase C-terminal" evidence="21">
    <location>
        <begin position="348"/>
        <end position="418"/>
    </location>
</feature>
<keyword evidence="8" id="KW-0418">Kinase</keyword>
<dbReference type="SMART" id="SM00220">
    <property type="entry name" value="S_TKc"/>
    <property type="match status" value="1"/>
</dbReference>
<dbReference type="GO" id="GO:0007165">
    <property type="term" value="P:signal transduction"/>
    <property type="evidence" value="ECO:0007669"/>
    <property type="project" value="InterPro"/>
</dbReference>
<accession>A0A177VZA2</accession>
<feature type="coiled-coil region" evidence="17">
    <location>
        <begin position="823"/>
        <end position="959"/>
    </location>
</feature>
<keyword evidence="6" id="KW-0547">Nucleotide-binding</keyword>
<gene>
    <name evidence="22" type="ORF">BDEG_28638</name>
</gene>
<evidence type="ECO:0000256" key="5">
    <source>
        <dbReference type="ARBA" id="ARBA00022723"/>
    </source>
</evidence>
<evidence type="ECO:0000256" key="1">
    <source>
        <dbReference type="ARBA" id="ARBA00012513"/>
    </source>
</evidence>
<comment type="similarity">
    <text evidence="12">Belongs to the protein kinase superfamily. STE Ser/Thr protein kinase family. COT1 subfamily.</text>
</comment>
<evidence type="ECO:0000313" key="22">
    <source>
        <dbReference type="EMBL" id="OAJ32754.1"/>
    </source>
</evidence>
<evidence type="ECO:0000256" key="9">
    <source>
        <dbReference type="ARBA" id="ARBA00022833"/>
    </source>
</evidence>
<dbReference type="Gene3D" id="3.30.200.20">
    <property type="entry name" value="Phosphorylase Kinase, domain 1"/>
    <property type="match status" value="1"/>
</dbReference>
<dbReference type="PANTHER" id="PTHR22988:SF71">
    <property type="entry name" value="CITRON RHO-INTERACTING KINASE"/>
    <property type="match status" value="1"/>
</dbReference>
<dbReference type="InterPro" id="IPR000961">
    <property type="entry name" value="AGC-kinase_C"/>
</dbReference>
<dbReference type="GO" id="GO:0005737">
    <property type="term" value="C:cytoplasm"/>
    <property type="evidence" value="ECO:0007669"/>
    <property type="project" value="TreeGrafter"/>
</dbReference>
<dbReference type="InterPro" id="IPR002219">
    <property type="entry name" value="PKC_DAG/PE"/>
</dbReference>
<dbReference type="Gene3D" id="3.30.60.20">
    <property type="match status" value="1"/>
</dbReference>
<dbReference type="OrthoDB" id="3638488at2759"/>
<keyword evidence="11 17" id="KW-0175">Coiled coil</keyword>
<evidence type="ECO:0000256" key="8">
    <source>
        <dbReference type="ARBA" id="ARBA00022777"/>
    </source>
</evidence>
<evidence type="ECO:0000256" key="14">
    <source>
        <dbReference type="ARBA" id="ARBA00047470"/>
    </source>
</evidence>
<dbReference type="SMART" id="SM00742">
    <property type="entry name" value="Hr1"/>
    <property type="match status" value="1"/>
</dbReference>
<evidence type="ECO:0000259" key="20">
    <source>
        <dbReference type="PROSITE" id="PS50081"/>
    </source>
</evidence>
<dbReference type="Pfam" id="PF25346">
    <property type="entry name" value="PH_MRCK"/>
    <property type="match status" value="1"/>
</dbReference>
<comment type="caution">
    <text evidence="22">The sequence shown here is derived from an EMBL/GenBank/DDBJ whole genome shotgun (WGS) entry which is preliminary data.</text>
</comment>
<organism evidence="22 23">
    <name type="scientific">Batrachochytrium dendrobatidis (strain JEL423)</name>
    <dbReference type="NCBI Taxonomy" id="403673"/>
    <lineage>
        <taxon>Eukaryota</taxon>
        <taxon>Fungi</taxon>
        <taxon>Fungi incertae sedis</taxon>
        <taxon>Chytridiomycota</taxon>
        <taxon>Chytridiomycota incertae sedis</taxon>
        <taxon>Chytridiomycetes</taxon>
        <taxon>Rhizophydiales</taxon>
        <taxon>Rhizophydiales incertae sedis</taxon>
        <taxon>Batrachochytrium</taxon>
    </lineage>
</organism>
<evidence type="ECO:0000256" key="3">
    <source>
        <dbReference type="ARBA" id="ARBA00022553"/>
    </source>
</evidence>
<dbReference type="SUPFAM" id="SSF57889">
    <property type="entry name" value="Cysteine-rich domain"/>
    <property type="match status" value="1"/>
</dbReference>
<evidence type="ECO:0000256" key="7">
    <source>
        <dbReference type="ARBA" id="ARBA00022771"/>
    </source>
</evidence>
<keyword evidence="5" id="KW-0479">Metal-binding</keyword>
<feature type="domain" description="Protein kinase" evidence="19">
    <location>
        <begin position="82"/>
        <end position="347"/>
    </location>
</feature>
<feature type="compositionally biased region" description="Basic and acidic residues" evidence="18">
    <location>
        <begin position="1096"/>
        <end position="1105"/>
    </location>
</feature>
<dbReference type="InterPro" id="IPR050839">
    <property type="entry name" value="Rho-assoc_Ser/Thr_Kinase"/>
</dbReference>
<dbReference type="PROSITE" id="PS00108">
    <property type="entry name" value="PROTEIN_KINASE_ST"/>
    <property type="match status" value="1"/>
</dbReference>
<comment type="catalytic activity">
    <reaction evidence="13">
        <text>L-threonyl-[protein] + ATP = O-phospho-L-threonyl-[protein] + ADP + H(+)</text>
        <dbReference type="Rhea" id="RHEA:46608"/>
        <dbReference type="Rhea" id="RHEA-COMP:11060"/>
        <dbReference type="Rhea" id="RHEA-COMP:11605"/>
        <dbReference type="ChEBI" id="CHEBI:15378"/>
        <dbReference type="ChEBI" id="CHEBI:30013"/>
        <dbReference type="ChEBI" id="CHEBI:30616"/>
        <dbReference type="ChEBI" id="CHEBI:61977"/>
        <dbReference type="ChEBI" id="CHEBI:456216"/>
        <dbReference type="EC" id="2.7.11.13"/>
    </reaction>
</comment>
<evidence type="ECO:0000256" key="4">
    <source>
        <dbReference type="ARBA" id="ARBA00022679"/>
    </source>
</evidence>
<evidence type="ECO:0000259" key="19">
    <source>
        <dbReference type="PROSITE" id="PS50011"/>
    </source>
</evidence>
<feature type="region of interest" description="Disordered" evidence="18">
    <location>
        <begin position="1093"/>
        <end position="1119"/>
    </location>
</feature>
<evidence type="ECO:0000259" key="21">
    <source>
        <dbReference type="PROSITE" id="PS51285"/>
    </source>
</evidence>
<dbReference type="PROSITE" id="PS50011">
    <property type="entry name" value="PROTEIN_KINASE_DOM"/>
    <property type="match status" value="1"/>
</dbReference>
<dbReference type="InterPro" id="IPR011993">
    <property type="entry name" value="PH-like_dom_sf"/>
</dbReference>
<dbReference type="GO" id="GO:0005524">
    <property type="term" value="F:ATP binding"/>
    <property type="evidence" value="ECO:0007669"/>
    <property type="project" value="UniProtKB-KW"/>
</dbReference>
<evidence type="ECO:0000256" key="11">
    <source>
        <dbReference type="ARBA" id="ARBA00023054"/>
    </source>
</evidence>
<comment type="catalytic activity">
    <reaction evidence="16">
        <text>L-seryl-[protein] + ATP = O-phospho-L-seryl-[protein] + ADP + H(+)</text>
        <dbReference type="Rhea" id="RHEA:17989"/>
        <dbReference type="Rhea" id="RHEA-COMP:9863"/>
        <dbReference type="Rhea" id="RHEA-COMP:11604"/>
        <dbReference type="ChEBI" id="CHEBI:15378"/>
        <dbReference type="ChEBI" id="CHEBI:29999"/>
        <dbReference type="ChEBI" id="CHEBI:30616"/>
        <dbReference type="ChEBI" id="CHEBI:83421"/>
        <dbReference type="ChEBI" id="CHEBI:456216"/>
        <dbReference type="EC" id="2.7.11.1"/>
    </reaction>
</comment>
<evidence type="ECO:0000256" key="12">
    <source>
        <dbReference type="ARBA" id="ARBA00038271"/>
    </source>
</evidence>
<dbReference type="SMART" id="SM00133">
    <property type="entry name" value="S_TK_X"/>
    <property type="match status" value="1"/>
</dbReference>
<dbReference type="Gene3D" id="1.10.510.10">
    <property type="entry name" value="Transferase(Phosphotransferase) domain 1"/>
    <property type="match status" value="1"/>
</dbReference>
<feature type="compositionally biased region" description="Low complexity" evidence="18">
    <location>
        <begin position="1110"/>
        <end position="1119"/>
    </location>
</feature>
<sequence length="1561" mass="177545">MASTPSDFSMSIHGRLDQLSQYISTENNQPSLSLEVLLDAFLAVYTDCKSANNTSEQISGFIRQYDQLVPKLQTLRVNTRDFETIKTLATGAVGRVCLVRAKKDSKVYAMKILKKSDLLTRREAAFFMEERNALVFSEQSKWITTLYAAFQDEDNLYLVMEYVSGGSLRSLLNNKETSMEENEARFYIAEMILALEVLHKYSYIHRDVKPENCLIDSAGHIKLADFGSCIRLSDAARVTSHETVGTPDYISPEILQAHEGNANYNQSVDWWSLGVILYELLFDEVPFYSESLVETYGKIMNHKKYFAFPDDIEISDTCKNFIQGLICASEERLGKNGIDEIKSHPWFAGIPWSDLRDSTAPFVPELSGPEDTRYFEDEENESKKFAKKTLARNREFSGQNLAFVGYTYVKNATALISWPGLDPQTANSGSNSLLSIKEKAYSTGASNFTVNNAAYDALKEQLDKEAQKSLALSTSKKQSEDELASLRAAQARDVAQRAELQNTLGIIEKERHRLEAEFKQLKLVHDRDAHDRSELEERIGQLRESLERETRNNADTQELTEIRKKLERDISTLTISLKDEKAQAVKREVSILELSKEKLALDKEVSRLAEALKEERQLKQDAVVNSEELAKQVDSAIATVHSLEYKISLLEQEVLRQSNMITSLKGTLELEMEKTQTSNARIADLEKQNAFFQIEVDSQKSQLEESQLREAELRSIAHELQSTSKATATQEIDGLRAQLSQQTTARTKAADELSQLTKNKALLEIEYTDIKTKYASEVQSHAETQRSFKELQGSVHERSRYIITLEDARKNAYAQAGATVFNSAAMSAQISLLQKQIKSLEEINTGLHQSNDSVRTELSIVSLELQNSLQSNEKLQLKISELESTCSIELKSRINIDSQRNVLQLLNTQLVQESERLRSRIDVITQEHDNTITEHHSTIMQLRAEFKNLEEKLAAEREKGYQLEDSHATMNRWVHELEEDAKRETEIRTQTDKLLKVANKRLCDIGVELEAGIDREQQLHFRISELESACEALKYKLEAADEKEREIQLSTDTRLRVDEKSHSRFKLRGIFFKGSRDGVDLNVDRTTQKLQDIDDDAKNTKDADHRRKQSSQSMDSLSSSLKLQTPLGAKISELTTLDFFNPAEILQGWLKVPKGGKVKKGWKLQYAVVRNLKIFMYERDQDVDVLPGIELIDITSDIFLAKAVSQNEVIHANGRDIDLIFKIQAWSSDGSTNPETETFEIQHRIQKIQIDIQLEEKMQQAAEKILSVTTDAQKVTVISQIDSSNKRLRALKGELEKLTPAVNKGVEVISESMSSSKESLENASIVSEYGNQKQSDELFALRKEFEAQLEDETKKRDALHKLAQVDPRKKQKESKDVEVELVTTDRIIAKIKEGLEILNSGDRDKMDALLQKMRKINKIADSMGHFFTNRQYYKPTDCSICHEALWDTKNHGMECTACKMICHKTCRPQVDTSCQDIIKLQTVAPRYFLAKDLQDRARWLVGLAYLRKEFEKNQRNSDGISGTPDKRMSSYVEQPSSKRMSGIFSLQGNVIPRKPTINEKN</sequence>
<evidence type="ECO:0000256" key="2">
    <source>
        <dbReference type="ARBA" id="ARBA00022527"/>
    </source>
</evidence>
<keyword evidence="2" id="KW-0723">Serine/threonine-protein kinase</keyword>
<dbReference type="Pfam" id="PF00130">
    <property type="entry name" value="C1_1"/>
    <property type="match status" value="1"/>
</dbReference>
<feature type="region of interest" description="Disordered" evidence="18">
    <location>
        <begin position="1514"/>
        <end position="1545"/>
    </location>
</feature>
<evidence type="ECO:0000256" key="18">
    <source>
        <dbReference type="SAM" id="MobiDB-lite"/>
    </source>
</evidence>
<feature type="coiled-coil region" evidence="17">
    <location>
        <begin position="497"/>
        <end position="629"/>
    </location>
</feature>
<feature type="domain" description="Phorbol-ester/DAG-type" evidence="20">
    <location>
        <begin position="1424"/>
        <end position="1474"/>
    </location>
</feature>
<dbReference type="VEuPathDB" id="FungiDB:BDEG_28638"/>
<evidence type="ECO:0000256" key="15">
    <source>
        <dbReference type="ARBA" id="ARBA00047899"/>
    </source>
</evidence>
<keyword evidence="10" id="KW-0067">ATP-binding</keyword>
<dbReference type="InterPro" id="IPR008271">
    <property type="entry name" value="Ser/Thr_kinase_AS"/>
</dbReference>
<feature type="coiled-coil region" evidence="17">
    <location>
        <begin position="746"/>
        <end position="773"/>
    </location>
</feature>
<evidence type="ECO:0000256" key="16">
    <source>
        <dbReference type="ARBA" id="ARBA00048679"/>
    </source>
</evidence>
<reference evidence="22 23" key="1">
    <citation type="submission" date="2006-10" db="EMBL/GenBank/DDBJ databases">
        <title>The Genome Sequence of Batrachochytrium dendrobatidis JEL423.</title>
        <authorList>
            <consortium name="The Broad Institute Genome Sequencing Platform"/>
            <person name="Birren B."/>
            <person name="Lander E."/>
            <person name="Galagan J."/>
            <person name="Cuomo C."/>
            <person name="Devon K."/>
            <person name="Jaffe D."/>
            <person name="Butler J."/>
            <person name="Alvarez P."/>
            <person name="Gnerre S."/>
            <person name="Grabherr M."/>
            <person name="Kleber M."/>
            <person name="Mauceli E."/>
            <person name="Brockman W."/>
            <person name="Young S."/>
            <person name="LaButti K."/>
            <person name="Sykes S."/>
            <person name="DeCaprio D."/>
            <person name="Crawford M."/>
            <person name="Koehrsen M."/>
            <person name="Engels R."/>
            <person name="Montgomery P."/>
            <person name="Pearson M."/>
            <person name="Howarth C."/>
            <person name="Larson L."/>
            <person name="White J."/>
            <person name="O'Leary S."/>
            <person name="Kodira C."/>
            <person name="Zeng Q."/>
            <person name="Yandava C."/>
            <person name="Alvarado L."/>
            <person name="Longcore J."/>
            <person name="James T."/>
        </authorList>
    </citation>
    <scope>NUCLEOTIDE SEQUENCE [LARGE SCALE GENOMIC DNA]</scope>
    <source>
        <strain evidence="22 23">JEL423</strain>
    </source>
</reference>
<evidence type="ECO:0000256" key="6">
    <source>
        <dbReference type="ARBA" id="ARBA00022741"/>
    </source>
</evidence>
<keyword evidence="4" id="KW-0808">Transferase</keyword>
<dbReference type="InterPro" id="IPR036274">
    <property type="entry name" value="HR1_rpt_sf"/>
</dbReference>
<dbReference type="GO" id="GO:0008270">
    <property type="term" value="F:zinc ion binding"/>
    <property type="evidence" value="ECO:0007669"/>
    <property type="project" value="UniProtKB-KW"/>
</dbReference>
<dbReference type="GO" id="GO:0005856">
    <property type="term" value="C:cytoskeleton"/>
    <property type="evidence" value="ECO:0007669"/>
    <property type="project" value="TreeGrafter"/>
</dbReference>
<dbReference type="InterPro" id="IPR000719">
    <property type="entry name" value="Prot_kinase_dom"/>
</dbReference>
<reference evidence="22 23" key="2">
    <citation type="submission" date="2016-05" db="EMBL/GenBank/DDBJ databases">
        <title>Lineage-specific infection strategies underlie the spectrum of fungal disease in amphibians.</title>
        <authorList>
            <person name="Cuomo C.A."/>
            <person name="Farrer R.A."/>
            <person name="James T."/>
            <person name="Longcore J."/>
            <person name="Birren B."/>
        </authorList>
    </citation>
    <scope>NUCLEOTIDE SEQUENCE [LARGE SCALE GENOMIC DNA]</scope>
    <source>
        <strain evidence="22 23">JEL423</strain>
    </source>
</reference>
<dbReference type="FunFam" id="3.30.200.20:FF:001209">
    <property type="entry name" value="Serine/threonine-protein kinase MRCK beta"/>
    <property type="match status" value="1"/>
</dbReference>
<dbReference type="GO" id="GO:0004697">
    <property type="term" value="F:diacylglycerol-dependent serine/threonine kinase activity"/>
    <property type="evidence" value="ECO:0007669"/>
    <property type="project" value="UniProtKB-EC"/>
</dbReference>
<dbReference type="SMART" id="SM00109">
    <property type="entry name" value="C1"/>
    <property type="match status" value="1"/>
</dbReference>
<evidence type="ECO:0000256" key="17">
    <source>
        <dbReference type="SAM" id="Coils"/>
    </source>
</evidence>